<organism evidence="1 2">
    <name type="scientific">Malus domestica</name>
    <name type="common">Apple</name>
    <name type="synonym">Pyrus malus</name>
    <dbReference type="NCBI Taxonomy" id="3750"/>
    <lineage>
        <taxon>Eukaryota</taxon>
        <taxon>Viridiplantae</taxon>
        <taxon>Streptophyta</taxon>
        <taxon>Embryophyta</taxon>
        <taxon>Tracheophyta</taxon>
        <taxon>Spermatophyta</taxon>
        <taxon>Magnoliopsida</taxon>
        <taxon>eudicotyledons</taxon>
        <taxon>Gunneridae</taxon>
        <taxon>Pentapetalae</taxon>
        <taxon>rosids</taxon>
        <taxon>fabids</taxon>
        <taxon>Rosales</taxon>
        <taxon>Rosaceae</taxon>
        <taxon>Amygdaloideae</taxon>
        <taxon>Maleae</taxon>
        <taxon>Malus</taxon>
    </lineage>
</organism>
<reference evidence="1 2" key="1">
    <citation type="submission" date="2018-10" db="EMBL/GenBank/DDBJ databases">
        <title>A high-quality apple genome assembly.</title>
        <authorList>
            <person name="Hu J."/>
        </authorList>
    </citation>
    <scope>NUCLEOTIDE SEQUENCE [LARGE SCALE GENOMIC DNA]</scope>
    <source>
        <strain evidence="2">cv. HFTH1</strain>
        <tissue evidence="1">Young leaf</tissue>
    </source>
</reference>
<sequence>MAGVFNISPCTILSVLGPDHTLTVLFLDCSCLNSLNFGVPMEPKPVSSQNAPCYRRGACTYKAHHPLSVGRCGMLHKLYRNILYKKKN</sequence>
<name>A0A498HGN7_MALDO</name>
<dbReference type="Proteomes" id="UP000290289">
    <property type="component" value="Chromosome 16"/>
</dbReference>
<dbReference type="EMBL" id="RDQH01000342">
    <property type="protein sequence ID" value="RXH70636.1"/>
    <property type="molecule type" value="Genomic_DNA"/>
</dbReference>
<comment type="caution">
    <text evidence="1">The sequence shown here is derived from an EMBL/GenBank/DDBJ whole genome shotgun (WGS) entry which is preliminary data.</text>
</comment>
<proteinExistence type="predicted"/>
<keyword evidence="2" id="KW-1185">Reference proteome</keyword>
<evidence type="ECO:0000313" key="2">
    <source>
        <dbReference type="Proteomes" id="UP000290289"/>
    </source>
</evidence>
<accession>A0A498HGN7</accession>
<evidence type="ECO:0000313" key="1">
    <source>
        <dbReference type="EMBL" id="RXH70636.1"/>
    </source>
</evidence>
<gene>
    <name evidence="1" type="ORF">DVH24_013382</name>
</gene>
<protein>
    <submittedName>
        <fullName evidence="1">Uncharacterized protein</fullName>
    </submittedName>
</protein>
<dbReference type="AlphaFoldDB" id="A0A498HGN7"/>